<evidence type="ECO:0000313" key="3">
    <source>
        <dbReference type="Proteomes" id="UP000195755"/>
    </source>
</evidence>
<dbReference type="KEGG" id="salj:SMD11_2461"/>
<dbReference type="Gene3D" id="3.10.310.50">
    <property type="match status" value="1"/>
</dbReference>
<evidence type="ECO:0000313" key="2">
    <source>
        <dbReference type="EMBL" id="ARZ68110.1"/>
    </source>
</evidence>
<protein>
    <recommendedName>
        <fullName evidence="1">TPM domain-containing protein</fullName>
    </recommendedName>
</protein>
<proteinExistence type="predicted"/>
<name>A0A1Z2L1E5_9ACTN</name>
<reference evidence="2 3" key="1">
    <citation type="submission" date="2017-06" db="EMBL/GenBank/DDBJ databases">
        <title>Streptomyces albireticuli Genome sequencing and assembly.</title>
        <authorList>
            <person name="Wang Y."/>
            <person name="Du B."/>
            <person name="Ding Y."/>
            <person name="Liu H."/>
            <person name="Hou Q."/>
            <person name="Liu K."/>
            <person name="Yao L."/>
            <person name="Wang C."/>
        </authorList>
    </citation>
    <scope>NUCLEOTIDE SEQUENCE [LARGE SCALE GENOMIC DNA]</scope>
    <source>
        <strain evidence="2 3">MDJK11</strain>
    </source>
</reference>
<evidence type="ECO:0000259" key="1">
    <source>
        <dbReference type="Pfam" id="PF04536"/>
    </source>
</evidence>
<accession>A0A1Z2L1E5</accession>
<dbReference type="OrthoDB" id="5105562at2"/>
<sequence length="672" mass="69803">MLLPGPPARADTPLDLDTGGRITDTVGALGRRRAQVTSALDKLHTTHRIQLYVTYVRDFSGRSGHDWADATADRNGLGPRDVLLAVATHRQQYAVSAAGDSGFRRAQLDAVAATAIAPAVAQHDWAGAAIGAADGYGSVLRGEPVRPPAISPGDSDPGGGLVPRHRAVWLPVALAAAVCLTVLCLCSRRAARRRAARRARRAARAARAVRPDSAVRASVVGTSTEPGLARMVQPLTPLPALDAEAARALVETDDAVRTSAEELLFATAQLGGAATRPFAEAVAYAKGELADAFRLRQRLDDAPYEDEELRRRALDEICSHCTSANRRLDAESEAFDRLRGLRANAAGILAHAEAAAQALAPRIDTADAALTALTGCCAGTALSAFVRHPAEARDRLAFATAGLAEARRTLAAGDADGAAVSLRAAEAALSQARTLTTAALRRAHELTGTAARLRAAVLDAEAGLAAARSGPVSAEGARRAATAARVLTEVRRDMACGRYDPRAVLRRVEEAAASLDAEAAGTGGGSRADERRARRRVERAVLAARGEVAAARDFVSTHRGAVGCRARTRLAEAERHLARARGLPADQGREILSATGHADSLARQARALAEHDVTDYLTGPGTGRPAAYDPEAPRPARALGGALLGGVIMAGLLPATFGGGATRGRLAGGTEA</sequence>
<gene>
    <name evidence="2" type="ORF">SMD11_2461</name>
</gene>
<dbReference type="Proteomes" id="UP000195755">
    <property type="component" value="Chromosome"/>
</dbReference>
<dbReference type="InterPro" id="IPR007621">
    <property type="entry name" value="TPM_dom"/>
</dbReference>
<dbReference type="EMBL" id="CP021744">
    <property type="protein sequence ID" value="ARZ68110.1"/>
    <property type="molecule type" value="Genomic_DNA"/>
</dbReference>
<feature type="domain" description="TPM" evidence="1">
    <location>
        <begin position="23"/>
        <end position="136"/>
    </location>
</feature>
<dbReference type="AlphaFoldDB" id="A0A1Z2L1E5"/>
<organism evidence="2 3">
    <name type="scientific">Streptomyces albireticuli</name>
    <dbReference type="NCBI Taxonomy" id="1940"/>
    <lineage>
        <taxon>Bacteria</taxon>
        <taxon>Bacillati</taxon>
        <taxon>Actinomycetota</taxon>
        <taxon>Actinomycetes</taxon>
        <taxon>Kitasatosporales</taxon>
        <taxon>Streptomycetaceae</taxon>
        <taxon>Streptomyces</taxon>
    </lineage>
</organism>
<dbReference type="Pfam" id="PF04536">
    <property type="entry name" value="TPM_phosphatase"/>
    <property type="match status" value="1"/>
</dbReference>